<dbReference type="PANTHER" id="PTHR11360:SF315">
    <property type="entry name" value="TRANSPORTER MCH2-RELATED"/>
    <property type="match status" value="1"/>
</dbReference>
<feature type="transmembrane region" description="Helical" evidence="4">
    <location>
        <begin position="291"/>
        <end position="313"/>
    </location>
</feature>
<feature type="transmembrane region" description="Helical" evidence="4">
    <location>
        <begin position="356"/>
        <end position="375"/>
    </location>
</feature>
<comment type="caution">
    <text evidence="6">The sequence shown here is derived from an EMBL/GenBank/DDBJ whole genome shotgun (WGS) entry which is preliminary data.</text>
</comment>
<evidence type="ECO:0000313" key="6">
    <source>
        <dbReference type="EMBL" id="OAA32474.1"/>
    </source>
</evidence>
<feature type="region of interest" description="Disordered" evidence="3">
    <location>
        <begin position="1"/>
        <end position="27"/>
    </location>
</feature>
<dbReference type="AlphaFoldDB" id="A0A166UGH7"/>
<name>A0A166UGH7_9HYPO</name>
<feature type="transmembrane region" description="Helical" evidence="4">
    <location>
        <begin position="129"/>
        <end position="148"/>
    </location>
</feature>
<dbReference type="PROSITE" id="PS50850">
    <property type="entry name" value="MFS"/>
    <property type="match status" value="1"/>
</dbReference>
<dbReference type="PANTHER" id="PTHR11360">
    <property type="entry name" value="MONOCARBOXYLATE TRANSPORTER"/>
    <property type="match status" value="1"/>
</dbReference>
<feature type="transmembrane region" description="Helical" evidence="4">
    <location>
        <begin position="246"/>
        <end position="267"/>
    </location>
</feature>
<sequence>MLVVASPGVGSGRAISQNDSDGASAQAGACEGVGQVPMTGSRTRDASCAAETQAQDISTVVTHGSASPPLPPLPSTHPPPPPNGGYGWVCTACVSVINGHTWGLNSSYGVFLAHYLEEQTFPGATPLEYAFVGSLSISGALLVSPIATTCVRRFGTKPTMLAGVVVEAASLICASFASRIWHLFLTQGVMFGIGMGFLFIPSVAVVPQWFTTKRSLANGLAACGSGLGGLLYSLAAGAMIRTLGLAWAFRILGILAFVVNTACTLVIKDRNKIIGSSQLAFDTTLLKRLEFLLLLGFGWFSMLGYVVLIFSLANYANRIGLGPSQAALVSAIFNLSQGVGRPLIGYFSDQTGRINMAGFTTFLVSVFILTIWINAKSYGLLLFFAVVCGTVAGTFWTTIGPVIAEVVGLRNVPSGLNLTWLIIALPCLFSEPIALQIIQGTGSYLGAQLFTGLMYLAAAICLVAARGWKIGEVDQIAQILNESPRHIDRVKIENDEELCRAGRKAGRKRILASCHRPGRV</sequence>
<comment type="subcellular location">
    <subcellularLocation>
        <location evidence="1">Membrane</location>
        <topology evidence="1">Multi-pass membrane protein</topology>
    </subcellularLocation>
</comment>
<feature type="transmembrane region" description="Helical" evidence="4">
    <location>
        <begin position="160"/>
        <end position="182"/>
    </location>
</feature>
<dbReference type="GO" id="GO:0022857">
    <property type="term" value="F:transmembrane transporter activity"/>
    <property type="evidence" value="ECO:0007669"/>
    <property type="project" value="InterPro"/>
</dbReference>
<dbReference type="GO" id="GO:0016020">
    <property type="term" value="C:membrane"/>
    <property type="evidence" value="ECO:0007669"/>
    <property type="project" value="UniProtKB-SubCell"/>
</dbReference>
<dbReference type="InterPro" id="IPR036259">
    <property type="entry name" value="MFS_trans_sf"/>
</dbReference>
<feature type="region of interest" description="Disordered" evidence="3">
    <location>
        <begin position="60"/>
        <end position="79"/>
    </location>
</feature>
<dbReference type="InterPro" id="IPR020846">
    <property type="entry name" value="MFS_dom"/>
</dbReference>
<feature type="domain" description="Major facilitator superfamily (MFS) profile" evidence="5">
    <location>
        <begin position="91"/>
        <end position="469"/>
    </location>
</feature>
<dbReference type="InterPro" id="IPR050327">
    <property type="entry name" value="Proton-linked_MCT"/>
</dbReference>
<dbReference type="Proteomes" id="UP000078544">
    <property type="component" value="Unassembled WGS sequence"/>
</dbReference>
<feature type="transmembrane region" description="Helical" evidence="4">
    <location>
        <begin position="219"/>
        <end position="240"/>
    </location>
</feature>
<feature type="transmembrane region" description="Helical" evidence="4">
    <location>
        <begin position="444"/>
        <end position="465"/>
    </location>
</feature>
<evidence type="ECO:0000259" key="5">
    <source>
        <dbReference type="PROSITE" id="PS50850"/>
    </source>
</evidence>
<evidence type="ECO:0000256" key="2">
    <source>
        <dbReference type="ARBA" id="ARBA00006727"/>
    </source>
</evidence>
<dbReference type="Pfam" id="PF07690">
    <property type="entry name" value="MFS_1"/>
    <property type="match status" value="2"/>
</dbReference>
<keyword evidence="7" id="KW-1185">Reference proteome</keyword>
<dbReference type="OrthoDB" id="6499973at2759"/>
<feature type="compositionally biased region" description="Pro residues" evidence="3">
    <location>
        <begin position="68"/>
        <end position="79"/>
    </location>
</feature>
<comment type="similarity">
    <text evidence="2">Belongs to the major facilitator superfamily. Monocarboxylate porter (TC 2.A.1.13) family.</text>
</comment>
<dbReference type="CDD" id="cd17352">
    <property type="entry name" value="MFS_MCT_SLC16"/>
    <property type="match status" value="1"/>
</dbReference>
<dbReference type="SUPFAM" id="SSF103473">
    <property type="entry name" value="MFS general substrate transporter"/>
    <property type="match status" value="1"/>
</dbReference>
<feature type="transmembrane region" description="Helical" evidence="4">
    <location>
        <begin position="381"/>
        <end position="404"/>
    </location>
</feature>
<evidence type="ECO:0000256" key="3">
    <source>
        <dbReference type="SAM" id="MobiDB-lite"/>
    </source>
</evidence>
<dbReference type="EMBL" id="AZGY01000002">
    <property type="protein sequence ID" value="OAA32474.1"/>
    <property type="molecule type" value="Genomic_DNA"/>
</dbReference>
<gene>
    <name evidence="6" type="ORF">AAL_01806</name>
</gene>
<evidence type="ECO:0000256" key="4">
    <source>
        <dbReference type="SAM" id="Phobius"/>
    </source>
</evidence>
<dbReference type="Gene3D" id="1.20.1250.20">
    <property type="entry name" value="MFS general substrate transporter like domains"/>
    <property type="match status" value="2"/>
</dbReference>
<evidence type="ECO:0000313" key="7">
    <source>
        <dbReference type="Proteomes" id="UP000078544"/>
    </source>
</evidence>
<keyword evidence="4" id="KW-0812">Transmembrane</keyword>
<keyword evidence="4" id="KW-1133">Transmembrane helix</keyword>
<organism evidence="6 7">
    <name type="scientific">Moelleriella libera RCEF 2490</name>
    <dbReference type="NCBI Taxonomy" id="1081109"/>
    <lineage>
        <taxon>Eukaryota</taxon>
        <taxon>Fungi</taxon>
        <taxon>Dikarya</taxon>
        <taxon>Ascomycota</taxon>
        <taxon>Pezizomycotina</taxon>
        <taxon>Sordariomycetes</taxon>
        <taxon>Hypocreomycetidae</taxon>
        <taxon>Hypocreales</taxon>
        <taxon>Clavicipitaceae</taxon>
        <taxon>Moelleriella</taxon>
    </lineage>
</organism>
<proteinExistence type="inferred from homology"/>
<protein>
    <submittedName>
        <fullName evidence="6">Major facilitator superfamily domain, general substrate transporter</fullName>
    </submittedName>
</protein>
<reference evidence="6 7" key="1">
    <citation type="journal article" date="2016" name="Genome Biol. Evol.">
        <title>Divergent and convergent evolution of fungal pathogenicity.</title>
        <authorList>
            <person name="Shang Y."/>
            <person name="Xiao G."/>
            <person name="Zheng P."/>
            <person name="Cen K."/>
            <person name="Zhan S."/>
            <person name="Wang C."/>
        </authorList>
    </citation>
    <scope>NUCLEOTIDE SEQUENCE [LARGE SCALE GENOMIC DNA]</scope>
    <source>
        <strain evidence="6 7">RCEF 2490</strain>
    </source>
</reference>
<accession>A0A166UGH7</accession>
<keyword evidence="4" id="KW-0472">Membrane</keyword>
<feature type="transmembrane region" description="Helical" evidence="4">
    <location>
        <begin position="188"/>
        <end position="207"/>
    </location>
</feature>
<feature type="transmembrane region" description="Helical" evidence="4">
    <location>
        <begin position="416"/>
        <end position="438"/>
    </location>
</feature>
<dbReference type="InterPro" id="IPR011701">
    <property type="entry name" value="MFS"/>
</dbReference>
<feature type="compositionally biased region" description="Polar residues" evidence="3">
    <location>
        <begin position="14"/>
        <end position="23"/>
    </location>
</feature>
<evidence type="ECO:0000256" key="1">
    <source>
        <dbReference type="ARBA" id="ARBA00004141"/>
    </source>
</evidence>